<gene>
    <name evidence="2" type="ORF">ACTOB_003736</name>
</gene>
<organism evidence="2 3">
    <name type="scientific">Actinoplanes oblitus</name>
    <dbReference type="NCBI Taxonomy" id="3040509"/>
    <lineage>
        <taxon>Bacteria</taxon>
        <taxon>Bacillati</taxon>
        <taxon>Actinomycetota</taxon>
        <taxon>Actinomycetes</taxon>
        <taxon>Micromonosporales</taxon>
        <taxon>Micromonosporaceae</taxon>
        <taxon>Actinoplanes</taxon>
    </lineage>
</organism>
<evidence type="ECO:0000259" key="1">
    <source>
        <dbReference type="Pfam" id="PF14525"/>
    </source>
</evidence>
<dbReference type="Proteomes" id="UP001240150">
    <property type="component" value="Chromosome"/>
</dbReference>
<keyword evidence="3" id="KW-1185">Reference proteome</keyword>
<name>A0ABY8WRH0_9ACTN</name>
<feature type="domain" description="Transcription regulator HTH AraC- type ligand binding" evidence="1">
    <location>
        <begin position="63"/>
        <end position="215"/>
    </location>
</feature>
<dbReference type="Pfam" id="PF14525">
    <property type="entry name" value="AraC_binding_2"/>
    <property type="match status" value="1"/>
</dbReference>
<dbReference type="RefSeq" id="WP_284921522.1">
    <property type="nucleotide sequence ID" value="NZ_CP126980.1"/>
</dbReference>
<protein>
    <recommendedName>
        <fullName evidence="1">Transcription regulator HTH AraC- type ligand binding domain-containing protein</fullName>
    </recommendedName>
</protein>
<accession>A0ABY8WRH0</accession>
<evidence type="ECO:0000313" key="3">
    <source>
        <dbReference type="Proteomes" id="UP001240150"/>
    </source>
</evidence>
<dbReference type="EMBL" id="CP126980">
    <property type="protein sequence ID" value="WIN00058.1"/>
    <property type="molecule type" value="Genomic_DNA"/>
</dbReference>
<proteinExistence type="predicted"/>
<reference evidence="2 3" key="1">
    <citation type="submission" date="2023-06" db="EMBL/GenBank/DDBJ databases">
        <authorList>
            <person name="Yushchuk O."/>
            <person name="Binda E."/>
            <person name="Ruckert-Reed C."/>
            <person name="Fedorenko V."/>
            <person name="Kalinowski J."/>
            <person name="Marinelli F."/>
        </authorList>
    </citation>
    <scope>NUCLEOTIDE SEQUENCE [LARGE SCALE GENOMIC DNA]</scope>
    <source>
        <strain evidence="2 3">NRRL 3884</strain>
    </source>
</reference>
<evidence type="ECO:0000313" key="2">
    <source>
        <dbReference type="EMBL" id="WIN00058.1"/>
    </source>
</evidence>
<dbReference type="InterPro" id="IPR035418">
    <property type="entry name" value="AraC-bd_2"/>
</dbReference>
<sequence length="240" mass="26800">MGSAAFRHGQGPHRQVKQVTASSVYSGPHWQHFAISNIDETYNFVRQAFFEVRELFSERNPGSPRLLAAVTRLDDIRLTRLRVFPHTRIAAEPDGDVNITHLVRGRNALSHGKNTRHFGPGDSYAVTPGRRQDFDFADVDLFTVRLPRALLEDVAHAQTGIHGADLRFDSARPISARLGRHWSQTVSHATTTMLYDTCLMQNPLIVAQTRHLLAATALAVFPNTSLDYCHGPAGEFNPRN</sequence>